<dbReference type="GO" id="GO:0000462">
    <property type="term" value="P:maturation of SSU-rRNA from tricistronic rRNA transcript (SSU-rRNA, 5.8S rRNA, LSU-rRNA)"/>
    <property type="evidence" value="ECO:0007669"/>
    <property type="project" value="TreeGrafter"/>
</dbReference>
<evidence type="ECO:0000259" key="10">
    <source>
        <dbReference type="Pfam" id="PF22916"/>
    </source>
</evidence>
<keyword evidence="7" id="KW-0698">rRNA processing</keyword>
<dbReference type="GO" id="GO:0019843">
    <property type="term" value="F:rRNA binding"/>
    <property type="evidence" value="ECO:0007669"/>
    <property type="project" value="TreeGrafter"/>
</dbReference>
<comment type="subcellular location">
    <subcellularLocation>
        <location evidence="2 7">Nucleus</location>
        <location evidence="2 7">Nucleolus</location>
    </subcellularLocation>
</comment>
<dbReference type="GO" id="GO:0032040">
    <property type="term" value="C:small-subunit processome"/>
    <property type="evidence" value="ECO:0007669"/>
    <property type="project" value="TreeGrafter"/>
</dbReference>
<comment type="function">
    <text evidence="1 7">DEAD-box RNA helicase-like protein required for pre-18S rRNA processing, specifically at sites A0, A1, and A2.</text>
</comment>
<dbReference type="InterPro" id="IPR027417">
    <property type="entry name" value="P-loop_NTPase"/>
</dbReference>
<dbReference type="GO" id="GO:0034511">
    <property type="term" value="F:U3 snoRNA binding"/>
    <property type="evidence" value="ECO:0007669"/>
    <property type="project" value="InterPro"/>
</dbReference>
<dbReference type="Pfam" id="PF06862">
    <property type="entry name" value="Utp25_C"/>
    <property type="match status" value="1"/>
</dbReference>
<dbReference type="InterPro" id="IPR010678">
    <property type="entry name" value="UTP25"/>
</dbReference>
<comment type="similarity">
    <text evidence="3 7">Belongs to the UTP25 family.</text>
</comment>
<feature type="region of interest" description="Disordered" evidence="8">
    <location>
        <begin position="1"/>
        <end position="65"/>
    </location>
</feature>
<dbReference type="STRING" id="401625.A0A0N7L8U3"/>
<feature type="compositionally biased region" description="Polar residues" evidence="8">
    <location>
        <begin position="36"/>
        <end position="45"/>
    </location>
</feature>
<dbReference type="PANTHER" id="PTHR12933:SF0">
    <property type="entry name" value="U3 SMALL NUCLEOLAR RNA-ASSOCIATED PROTEIN 25 HOMOLOG"/>
    <property type="match status" value="1"/>
</dbReference>
<keyword evidence="12" id="KW-1185">Reference proteome</keyword>
<evidence type="ECO:0000256" key="4">
    <source>
        <dbReference type="ARBA" id="ARBA00015422"/>
    </source>
</evidence>
<keyword evidence="6 7" id="KW-0687">Ribonucleoprotein</keyword>
<evidence type="ECO:0000256" key="7">
    <source>
        <dbReference type="RuleBase" id="RU365070"/>
    </source>
</evidence>
<evidence type="ECO:0000256" key="8">
    <source>
        <dbReference type="SAM" id="MobiDB-lite"/>
    </source>
</evidence>
<dbReference type="AlphaFoldDB" id="A0A0N7L8U3"/>
<sequence>MSKKEMMSVKVGEAMRNLQKVESVSQEIPLERSASNERAATNDAPSQIRLADDVESDAESDSQTPAGTMVAAVPDIDGFEVHFGSHGDKRHAQVISQLYPTAKEGSVRELEWQDAHGSSHESVVKALGKEASRSMVKGFDTAIARPHVNAHTSLLKARKGAPFSPSQSALADLLGSHADLLDTRALDRKAQKDRRQVLALHAMSHLIKTRRKILRNNERLAKASSEGRSIDVPRDQGYTRPTLLVLSPFRSSAYVWVQALFAASGLETLSGSDRLSSDFGPDPSVALSSEELPDKPKDFVQTFAGNTDDNFRFGIQLKRKEMRLWTGWYASDVILASPLGLRLALQKDGDSDFLSSIEMLVVDQAEVMSMQNWDHVQYVLSRTSQIPQASHDTDFSRVRQWYLDDRALNIRQTILLSSYDMPELRAIYRGLTNVAGKIRSGHTFEGVLGGVREGLRQTFTRFDCANLNMEPDARFQHFTSRTLPSLLKSAVSATKTVIFVPSYFDFVRIEDHMKRCDLSFEAISEYSTPREVAQSRQAFFTGKRAFLIVTERSHFYKRNTYRGAQTLVFYALPENALFYSEILHWPFVPPKPRVAKDGRMRQIAKEIAKLDPTEVAALAVFSKFDRFRLERIVGDRQAARMITEERSNWKFA</sequence>
<protein>
    <recommendedName>
        <fullName evidence="4 7">U3 small nucleolar RNA-associated protein 25</fullName>
        <shortName evidence="7">U3 snoRNA-associated protein 25</shortName>
    </recommendedName>
</protein>
<proteinExistence type="inferred from homology"/>
<dbReference type="InterPro" id="IPR053940">
    <property type="entry name" value="UTP25_NTPase-like"/>
</dbReference>
<accession>A0A0N7L8U3</accession>
<evidence type="ECO:0000313" key="12">
    <source>
        <dbReference type="Proteomes" id="UP000054845"/>
    </source>
</evidence>
<organism evidence="11 12">
    <name type="scientific">Ceraceosorus bombacis</name>
    <dbReference type="NCBI Taxonomy" id="401625"/>
    <lineage>
        <taxon>Eukaryota</taxon>
        <taxon>Fungi</taxon>
        <taxon>Dikarya</taxon>
        <taxon>Basidiomycota</taxon>
        <taxon>Ustilaginomycotina</taxon>
        <taxon>Exobasidiomycetes</taxon>
        <taxon>Ceraceosorales</taxon>
        <taxon>Ceraceosoraceae</taxon>
        <taxon>Ceraceosorus</taxon>
    </lineage>
</organism>
<evidence type="ECO:0000256" key="1">
    <source>
        <dbReference type="ARBA" id="ARBA00002883"/>
    </source>
</evidence>
<dbReference type="Proteomes" id="UP000054845">
    <property type="component" value="Unassembled WGS sequence"/>
</dbReference>
<reference evidence="11 12" key="1">
    <citation type="submission" date="2014-09" db="EMBL/GenBank/DDBJ databases">
        <authorList>
            <person name="Magalhaes I.L.F."/>
            <person name="Oliveira U."/>
            <person name="Santos F.R."/>
            <person name="Vidigal T.H.D.A."/>
            <person name="Brescovit A.D."/>
            <person name="Santos A.J."/>
        </authorList>
    </citation>
    <scope>NUCLEOTIDE SEQUENCE [LARGE SCALE GENOMIC DNA]</scope>
</reference>
<feature type="domain" description="UTP25 C-terminal" evidence="9">
    <location>
        <begin position="451"/>
        <end position="651"/>
    </location>
</feature>
<evidence type="ECO:0000259" key="9">
    <source>
        <dbReference type="Pfam" id="PF06862"/>
    </source>
</evidence>
<dbReference type="Pfam" id="PF22916">
    <property type="entry name" value="UTP25_NTPase-like"/>
    <property type="match status" value="1"/>
</dbReference>
<evidence type="ECO:0000256" key="5">
    <source>
        <dbReference type="ARBA" id="ARBA00023242"/>
    </source>
</evidence>
<comment type="subunit">
    <text evidence="7">Component of the ribosomal small subunit (SSU) processome composed of at least 40 protein subunits and snoRNA U3.</text>
</comment>
<dbReference type="Gene3D" id="3.40.50.300">
    <property type="entry name" value="P-loop containing nucleotide triphosphate hydrolases"/>
    <property type="match status" value="1"/>
</dbReference>
<dbReference type="PANTHER" id="PTHR12933">
    <property type="entry name" value="ORF PROTEIN-RELATED"/>
    <property type="match status" value="1"/>
</dbReference>
<evidence type="ECO:0000313" key="11">
    <source>
        <dbReference type="EMBL" id="CEH11946.1"/>
    </source>
</evidence>
<evidence type="ECO:0000256" key="6">
    <source>
        <dbReference type="ARBA" id="ARBA00023274"/>
    </source>
</evidence>
<dbReference type="OrthoDB" id="10264378at2759"/>
<keyword evidence="5 7" id="KW-0539">Nucleus</keyword>
<keyword evidence="7" id="KW-0690">Ribosome biogenesis</keyword>
<evidence type="ECO:0000256" key="3">
    <source>
        <dbReference type="ARBA" id="ARBA00009223"/>
    </source>
</evidence>
<evidence type="ECO:0000256" key="2">
    <source>
        <dbReference type="ARBA" id="ARBA00004604"/>
    </source>
</evidence>
<dbReference type="EMBL" id="CCYA01000089">
    <property type="protein sequence ID" value="CEH11946.1"/>
    <property type="molecule type" value="Genomic_DNA"/>
</dbReference>
<feature type="domain" description="UTP25 NTP hydrolase-like" evidence="10">
    <location>
        <begin position="188"/>
        <end position="438"/>
    </location>
</feature>
<dbReference type="InterPro" id="IPR053939">
    <property type="entry name" value="UTP25_C"/>
</dbReference>
<name>A0A0N7L8U3_9BASI</name>